<name>A0A1K1QI39_9FLAO</name>
<dbReference type="InterPro" id="IPR038765">
    <property type="entry name" value="Papain-like_cys_pep_sf"/>
</dbReference>
<dbReference type="Gene3D" id="3.10.620.30">
    <property type="match status" value="1"/>
</dbReference>
<gene>
    <name evidence="2" type="ORF">SAMN02927921_02575</name>
</gene>
<dbReference type="EMBL" id="FPJE01000013">
    <property type="protein sequence ID" value="SFW59364.1"/>
    <property type="molecule type" value="Genomic_DNA"/>
</dbReference>
<evidence type="ECO:0000259" key="1">
    <source>
        <dbReference type="Pfam" id="PF12969"/>
    </source>
</evidence>
<dbReference type="STRING" id="1150368.SAMN02927921_02575"/>
<proteinExistence type="predicted"/>
<dbReference type="InterPro" id="IPR024618">
    <property type="entry name" value="DUF3857"/>
</dbReference>
<keyword evidence="3" id="KW-1185">Reference proteome</keyword>
<reference evidence="2 3" key="1">
    <citation type="submission" date="2016-11" db="EMBL/GenBank/DDBJ databases">
        <authorList>
            <person name="Jaros S."/>
            <person name="Januszkiewicz K."/>
            <person name="Wedrychowicz H."/>
        </authorList>
    </citation>
    <scope>NUCLEOTIDE SEQUENCE [LARGE SCALE GENOMIC DNA]</scope>
    <source>
        <strain evidence="2 3">CGMCC 1.12145</strain>
    </source>
</reference>
<evidence type="ECO:0000313" key="3">
    <source>
        <dbReference type="Proteomes" id="UP000182248"/>
    </source>
</evidence>
<dbReference type="RefSeq" id="WP_083564918.1">
    <property type="nucleotide sequence ID" value="NZ_FPJE01000013.1"/>
</dbReference>
<evidence type="ECO:0000313" key="2">
    <source>
        <dbReference type="EMBL" id="SFW59364.1"/>
    </source>
</evidence>
<dbReference type="AlphaFoldDB" id="A0A1K1QI39"/>
<protein>
    <recommendedName>
        <fullName evidence="1">DUF3857 domain-containing protein</fullName>
    </recommendedName>
</protein>
<accession>A0A1K1QI39</accession>
<dbReference type="Pfam" id="PF12969">
    <property type="entry name" value="DUF3857"/>
    <property type="match status" value="1"/>
</dbReference>
<dbReference type="SUPFAM" id="SSF54001">
    <property type="entry name" value="Cysteine proteinases"/>
    <property type="match status" value="1"/>
</dbReference>
<feature type="domain" description="DUF3857" evidence="1">
    <location>
        <begin position="63"/>
        <end position="209"/>
    </location>
</feature>
<dbReference type="Proteomes" id="UP000182248">
    <property type="component" value="Unassembled WGS sequence"/>
</dbReference>
<dbReference type="OrthoDB" id="98874at2"/>
<organism evidence="2 3">
    <name type="scientific">Sinomicrobium oceani</name>
    <dbReference type="NCBI Taxonomy" id="1150368"/>
    <lineage>
        <taxon>Bacteria</taxon>
        <taxon>Pseudomonadati</taxon>
        <taxon>Bacteroidota</taxon>
        <taxon>Flavobacteriia</taxon>
        <taxon>Flavobacteriales</taxon>
        <taxon>Flavobacteriaceae</taxon>
        <taxon>Sinomicrobium</taxon>
    </lineage>
</organism>
<sequence length="673" mass="79892">MEPIRNDEKFAFGKPGSWIEQMDDEQLKSKIKESAFSGKQAEEGRDYCYFLNKIFYTENERESDYVCMAYTLNEPANLEYASAYDMVLEENERYRIHRISVLRDGQLIDKIPDTGIKVLDDENRSGGGILNSTKKINVSIRDLRLYDVLILEDSREKVFTDRDFMRKEFFKYVWVGSHSYWAYGEYNFSFINNRDKTIAYKKAFFRNKEGHVQEPETGYLKSGETFEFRQQEYINDTDTAREISPFIDFATERNWKDLSDYIAPFYEEAYRRESLDQFAPELVQQLAAIGDADEKLKYALDFVQNHIYYVYNAHEMNGHKPQWPSVTYTNKQGDCKAKTVLLKVILDHLGIASSVVLVNYNTDFYFKYYLPSLLSFNHVVVKVDYKGKAYFVDATTRDDSGFIENRNFINFLHYLEIKPGQELQSREPFRFPKYCIDENVEFRVEKDIGTLQLTTVFRYNRANNMRRYFKNTNKREIIDSWNNIMFHNLNYNNDRNNTDPRVIFRDAAIGIIKDDKDLNELTVQYSATIDNPYYTDAKGNRFLMYFDRSVLKNTARDFIHKDMTFWHNFDSERYEIHLYTDQKIDMKERYTIQESTINNKFFTYESRKKIEKNGASVFITYDPVVNQEIPFEDFEDFRYAHQVVADSNFGLGIDIIEPGLINLLKFNLKKNFR</sequence>